<evidence type="ECO:0000313" key="3">
    <source>
        <dbReference type="Proteomes" id="UP001232536"/>
    </source>
</evidence>
<accession>A0ABT9D680</accession>
<dbReference type="Proteomes" id="UP001232536">
    <property type="component" value="Unassembled WGS sequence"/>
</dbReference>
<organism evidence="2 3">
    <name type="scientific">Actinotalea lenta</name>
    <dbReference type="NCBI Taxonomy" id="3064654"/>
    <lineage>
        <taxon>Bacteria</taxon>
        <taxon>Bacillati</taxon>
        <taxon>Actinomycetota</taxon>
        <taxon>Actinomycetes</taxon>
        <taxon>Micrococcales</taxon>
        <taxon>Cellulomonadaceae</taxon>
        <taxon>Actinotalea</taxon>
    </lineage>
</organism>
<keyword evidence="1" id="KW-0472">Membrane</keyword>
<comment type="caution">
    <text evidence="2">The sequence shown here is derived from an EMBL/GenBank/DDBJ whole genome shotgun (WGS) entry which is preliminary data.</text>
</comment>
<keyword evidence="3" id="KW-1185">Reference proteome</keyword>
<protein>
    <submittedName>
        <fullName evidence="2">Uncharacterized protein</fullName>
    </submittedName>
</protein>
<keyword evidence="1" id="KW-0812">Transmembrane</keyword>
<evidence type="ECO:0000256" key="1">
    <source>
        <dbReference type="SAM" id="Phobius"/>
    </source>
</evidence>
<dbReference type="RefSeq" id="WP_304599547.1">
    <property type="nucleotide sequence ID" value="NZ_JAUQYP010000001.1"/>
</dbReference>
<feature type="transmembrane region" description="Helical" evidence="1">
    <location>
        <begin position="137"/>
        <end position="160"/>
    </location>
</feature>
<dbReference type="EMBL" id="JAUQYP010000001">
    <property type="protein sequence ID" value="MDO8105846.1"/>
    <property type="molecule type" value="Genomic_DNA"/>
</dbReference>
<keyword evidence="1" id="KW-1133">Transmembrane helix</keyword>
<gene>
    <name evidence="2" type="ORF">Q6348_01380</name>
</gene>
<reference evidence="2 3" key="1">
    <citation type="submission" date="2023-07" db="EMBL/GenBank/DDBJ databases">
        <title>Description of novel actinomycetes strains, isolated from tidal flat sediment.</title>
        <authorList>
            <person name="Lu C."/>
        </authorList>
    </citation>
    <scope>NUCLEOTIDE SEQUENCE [LARGE SCALE GENOMIC DNA]</scope>
    <source>
        <strain evidence="2 3">SYSU T00b441</strain>
    </source>
</reference>
<evidence type="ECO:0000313" key="2">
    <source>
        <dbReference type="EMBL" id="MDO8105846.1"/>
    </source>
</evidence>
<feature type="transmembrane region" description="Helical" evidence="1">
    <location>
        <begin position="24"/>
        <end position="42"/>
    </location>
</feature>
<proteinExistence type="predicted"/>
<sequence length="161" mass="17187">MAIVGVEAYGLVSLWAIPSLPDRIVGLVIGGTILFVVFRGGVRPAVVVDDTGVVVRNPLVDHIFTGAVGIELKDGQSPLVTQGTVRVPALAFSGSLIDQLTGYKPQRRLQADISHRTWEVTHAGNYRADRLGVLKQFGFAVAFSVVAAVAGELPFLAHVFR</sequence>
<name>A0ABT9D680_9CELL</name>